<evidence type="ECO:0000256" key="1">
    <source>
        <dbReference type="SAM" id="SignalP"/>
    </source>
</evidence>
<dbReference type="PROSITE" id="PS51257">
    <property type="entry name" value="PROKAR_LIPOPROTEIN"/>
    <property type="match status" value="1"/>
</dbReference>
<keyword evidence="3" id="KW-1185">Reference proteome</keyword>
<sequence length="123" mass="14086">MKKLTSIITVLLFLLVTSCSAPQNEQLVKEYTTTIGQEPKVSNNVYDWKNLSDKQAAQLEIQLKEATDKILGFIPTETHKMEVSASTGDLYSSYVWENEKVRVNLWVDYQKGSESIQLVYHKK</sequence>
<feature type="chain" id="PRO_5046114711" description="DUF3887 domain-containing protein" evidence="1">
    <location>
        <begin position="22"/>
        <end position="123"/>
    </location>
</feature>
<evidence type="ECO:0000313" key="2">
    <source>
        <dbReference type="EMBL" id="MCZ8373100.1"/>
    </source>
</evidence>
<keyword evidence="1" id="KW-0732">Signal</keyword>
<dbReference type="Proteomes" id="UP001141933">
    <property type="component" value="Unassembled WGS sequence"/>
</dbReference>
<proteinExistence type="predicted"/>
<comment type="caution">
    <text evidence="2">The sequence shown here is derived from an EMBL/GenBank/DDBJ whole genome shotgun (WGS) entry which is preliminary data.</text>
</comment>
<reference evidence="2" key="1">
    <citation type="submission" date="2022-12" db="EMBL/GenBank/DDBJ databases">
        <title>Phocaeicola acetigenes sp. nov., isolated feces from a healthy human.</title>
        <authorList>
            <person name="Do H."/>
            <person name="Ha Y.B."/>
            <person name="Kim J.-S."/>
            <person name="Suh M.K."/>
            <person name="Kim H.S."/>
            <person name="Lee J.-S."/>
        </authorList>
    </citation>
    <scope>NUCLEOTIDE SEQUENCE</scope>
    <source>
        <strain evidence="2">KGMB11183</strain>
    </source>
</reference>
<accession>A0ABT4PJ62</accession>
<evidence type="ECO:0000313" key="3">
    <source>
        <dbReference type="Proteomes" id="UP001141933"/>
    </source>
</evidence>
<organism evidence="2 3">
    <name type="scientific">Phocaeicola acetigenes</name>
    <dbReference type="NCBI Taxonomy" id="3016083"/>
    <lineage>
        <taxon>Bacteria</taxon>
        <taxon>Pseudomonadati</taxon>
        <taxon>Bacteroidota</taxon>
        <taxon>Bacteroidia</taxon>
        <taxon>Bacteroidales</taxon>
        <taxon>Bacteroidaceae</taxon>
        <taxon>Phocaeicola</taxon>
    </lineage>
</organism>
<dbReference type="RefSeq" id="WP_269878412.1">
    <property type="nucleotide sequence ID" value="NZ_JAPZVM010000009.1"/>
</dbReference>
<evidence type="ECO:0008006" key="4">
    <source>
        <dbReference type="Google" id="ProtNLM"/>
    </source>
</evidence>
<feature type="signal peptide" evidence="1">
    <location>
        <begin position="1"/>
        <end position="21"/>
    </location>
</feature>
<protein>
    <recommendedName>
        <fullName evidence="4">DUF3887 domain-containing protein</fullName>
    </recommendedName>
</protein>
<gene>
    <name evidence="2" type="ORF">O6P32_10340</name>
</gene>
<dbReference type="EMBL" id="JAPZVM010000009">
    <property type="protein sequence ID" value="MCZ8373100.1"/>
    <property type="molecule type" value="Genomic_DNA"/>
</dbReference>
<name>A0ABT4PJ62_9BACT</name>